<evidence type="ECO:0000259" key="11">
    <source>
        <dbReference type="PROSITE" id="PS51898"/>
    </source>
</evidence>
<evidence type="ECO:0000313" key="14">
    <source>
        <dbReference type="Proteomes" id="UP000474676"/>
    </source>
</evidence>
<evidence type="ECO:0000256" key="6">
    <source>
        <dbReference type="ARBA" id="ARBA00023125"/>
    </source>
</evidence>
<dbReference type="GO" id="GO:0051301">
    <property type="term" value="P:cell division"/>
    <property type="evidence" value="ECO:0007669"/>
    <property type="project" value="UniProtKB-KW"/>
</dbReference>
<feature type="domain" description="Tyr recombinase" evidence="11">
    <location>
        <begin position="168"/>
        <end position="368"/>
    </location>
</feature>
<gene>
    <name evidence="13" type="ORF">FYJ64_07285</name>
</gene>
<keyword evidence="14" id="KW-1185">Reference proteome</keyword>
<evidence type="ECO:0000256" key="3">
    <source>
        <dbReference type="ARBA" id="ARBA00022618"/>
    </source>
</evidence>
<dbReference type="InterPro" id="IPR044068">
    <property type="entry name" value="CB"/>
</dbReference>
<dbReference type="SUPFAM" id="SSF56349">
    <property type="entry name" value="DNA breaking-rejoining enzymes"/>
    <property type="match status" value="1"/>
</dbReference>
<protein>
    <submittedName>
        <fullName evidence="13">Tyrosine-type recombinase/integrase</fullName>
    </submittedName>
</protein>
<keyword evidence="7" id="KW-0233">DNA recombination</keyword>
<reference evidence="13 14" key="1">
    <citation type="submission" date="2019-08" db="EMBL/GenBank/DDBJ databases">
        <title>In-depth cultivation of the pig gut microbiome towards novel bacterial diversity and tailored functional studies.</title>
        <authorList>
            <person name="Wylensek D."/>
            <person name="Hitch T.C.A."/>
            <person name="Clavel T."/>
        </authorList>
    </citation>
    <scope>NUCLEOTIDE SEQUENCE [LARGE SCALE GENOMIC DNA]</scope>
    <source>
        <strain evidence="13 14">WCA-MUC-591-APC-3H</strain>
    </source>
</reference>
<dbReference type="InterPro" id="IPR013762">
    <property type="entry name" value="Integrase-like_cat_sf"/>
</dbReference>
<feature type="compositionally biased region" description="Basic and acidic residues" evidence="10">
    <location>
        <begin position="382"/>
        <end position="392"/>
    </location>
</feature>
<dbReference type="Pfam" id="PF00589">
    <property type="entry name" value="Phage_integrase"/>
    <property type="match status" value="1"/>
</dbReference>
<dbReference type="InterPro" id="IPR011010">
    <property type="entry name" value="DNA_brk_join_enz"/>
</dbReference>
<dbReference type="RefSeq" id="WP_154574536.1">
    <property type="nucleotide sequence ID" value="NZ_JAQXGS010000145.1"/>
</dbReference>
<evidence type="ECO:0000256" key="1">
    <source>
        <dbReference type="ARBA" id="ARBA00004496"/>
    </source>
</evidence>
<keyword evidence="3" id="KW-0132">Cell division</keyword>
<evidence type="ECO:0000256" key="9">
    <source>
        <dbReference type="PROSITE-ProRule" id="PRU01248"/>
    </source>
</evidence>
<keyword evidence="2" id="KW-0963">Cytoplasm</keyword>
<dbReference type="GO" id="GO:0007059">
    <property type="term" value="P:chromosome segregation"/>
    <property type="evidence" value="ECO:0007669"/>
    <property type="project" value="UniProtKB-KW"/>
</dbReference>
<comment type="caution">
    <text evidence="13">The sequence shown here is derived from an EMBL/GenBank/DDBJ whole genome shotgun (WGS) entry which is preliminary data.</text>
</comment>
<organism evidence="13 14">
    <name type="scientific">Hornefia butyriciproducens</name>
    <dbReference type="NCBI Taxonomy" id="2652293"/>
    <lineage>
        <taxon>Bacteria</taxon>
        <taxon>Bacillati</taxon>
        <taxon>Bacillota</taxon>
        <taxon>Clostridia</taxon>
        <taxon>Peptostreptococcales</taxon>
        <taxon>Anaerovoracaceae</taxon>
        <taxon>Hornefia</taxon>
    </lineage>
</organism>
<name>A0A6L5Y697_9FIRM</name>
<dbReference type="GO" id="GO:0005737">
    <property type="term" value="C:cytoplasm"/>
    <property type="evidence" value="ECO:0007669"/>
    <property type="project" value="UniProtKB-SubCell"/>
</dbReference>
<comment type="subcellular location">
    <subcellularLocation>
        <location evidence="1">Cytoplasm</location>
    </subcellularLocation>
</comment>
<dbReference type="GO" id="GO:0015074">
    <property type="term" value="P:DNA integration"/>
    <property type="evidence" value="ECO:0007669"/>
    <property type="project" value="UniProtKB-KW"/>
</dbReference>
<keyword evidence="4" id="KW-0159">Chromosome partition</keyword>
<dbReference type="PROSITE" id="PS51898">
    <property type="entry name" value="TYR_RECOMBINASE"/>
    <property type="match status" value="1"/>
</dbReference>
<feature type="domain" description="Core-binding (CB)" evidence="12">
    <location>
        <begin position="37"/>
        <end position="144"/>
    </location>
</feature>
<accession>A0A6L5Y697</accession>
<dbReference type="PANTHER" id="PTHR30349:SF77">
    <property type="entry name" value="TYROSINE RECOMBINASE XERC"/>
    <property type="match status" value="1"/>
</dbReference>
<evidence type="ECO:0000313" key="13">
    <source>
        <dbReference type="EMBL" id="MST52113.1"/>
    </source>
</evidence>
<dbReference type="EMBL" id="VUMZ01000006">
    <property type="protein sequence ID" value="MST52113.1"/>
    <property type="molecule type" value="Genomic_DNA"/>
</dbReference>
<keyword evidence="6 9" id="KW-0238">DNA-binding</keyword>
<keyword evidence="5" id="KW-0229">DNA integration</keyword>
<evidence type="ECO:0000256" key="10">
    <source>
        <dbReference type="SAM" id="MobiDB-lite"/>
    </source>
</evidence>
<dbReference type="GO" id="GO:0003677">
    <property type="term" value="F:DNA binding"/>
    <property type="evidence" value="ECO:0007669"/>
    <property type="project" value="UniProtKB-UniRule"/>
</dbReference>
<keyword evidence="8" id="KW-0131">Cell cycle</keyword>
<evidence type="ECO:0000256" key="7">
    <source>
        <dbReference type="ARBA" id="ARBA00023172"/>
    </source>
</evidence>
<dbReference type="InterPro" id="IPR050090">
    <property type="entry name" value="Tyrosine_recombinase_XerCD"/>
</dbReference>
<dbReference type="PROSITE" id="PS51900">
    <property type="entry name" value="CB"/>
    <property type="match status" value="1"/>
</dbReference>
<evidence type="ECO:0000259" key="12">
    <source>
        <dbReference type="PROSITE" id="PS51900"/>
    </source>
</evidence>
<evidence type="ECO:0000256" key="2">
    <source>
        <dbReference type="ARBA" id="ARBA00022490"/>
    </source>
</evidence>
<dbReference type="Gene3D" id="1.10.150.130">
    <property type="match status" value="1"/>
</dbReference>
<sequence length="414" mass="48493">MAQGTDKIVKIHNKSDRPDNIVETENEIDEECEKLETQMPRFLRGFFIYLRGNVLPMTRLAYLRDIRFFLNYLVRETDLTEAESIGKITLKEFDAIRAADINIYLDYCRKYRVETEKNITVYENHSKTLARKKSSVSVMFKQLYRDELISRNITDGFDPIRVQKADEREIKALQDDEVMIMLDAVSTGTGLTEHERAYWEKTRKRDKAILILFLTYGLRLSELQQLNVSSFNFSRGEFKIYRKRGKESIMPMNDSVTAVIHDYLNNERKEDSAVVPEHRDALFLSLQGRRMTQRQIRELVKKYTSIALKTSRSAGYSPHKLRATAATSLIGRGNSIYDVAALLDHEQVTTTQLYARHKANVKRDLVHGMEWEIERRETEQYETVRHETERHGNGRHKAERYETEYGNGEDKNEK</sequence>
<dbReference type="InterPro" id="IPR010998">
    <property type="entry name" value="Integrase_recombinase_N"/>
</dbReference>
<dbReference type="GO" id="GO:0006310">
    <property type="term" value="P:DNA recombination"/>
    <property type="evidence" value="ECO:0007669"/>
    <property type="project" value="UniProtKB-KW"/>
</dbReference>
<evidence type="ECO:0000256" key="5">
    <source>
        <dbReference type="ARBA" id="ARBA00022908"/>
    </source>
</evidence>
<dbReference type="Gene3D" id="1.10.443.10">
    <property type="entry name" value="Intergrase catalytic core"/>
    <property type="match status" value="1"/>
</dbReference>
<dbReference type="InterPro" id="IPR002104">
    <property type="entry name" value="Integrase_catalytic"/>
</dbReference>
<dbReference type="AlphaFoldDB" id="A0A6L5Y697"/>
<evidence type="ECO:0000256" key="4">
    <source>
        <dbReference type="ARBA" id="ARBA00022829"/>
    </source>
</evidence>
<dbReference type="PANTHER" id="PTHR30349">
    <property type="entry name" value="PHAGE INTEGRASE-RELATED"/>
    <property type="match status" value="1"/>
</dbReference>
<dbReference type="GeneID" id="303115125"/>
<proteinExistence type="predicted"/>
<feature type="compositionally biased region" description="Basic and acidic residues" evidence="10">
    <location>
        <begin position="399"/>
        <end position="414"/>
    </location>
</feature>
<dbReference type="Proteomes" id="UP000474676">
    <property type="component" value="Unassembled WGS sequence"/>
</dbReference>
<feature type="region of interest" description="Disordered" evidence="10">
    <location>
        <begin position="382"/>
        <end position="414"/>
    </location>
</feature>
<evidence type="ECO:0000256" key="8">
    <source>
        <dbReference type="ARBA" id="ARBA00023306"/>
    </source>
</evidence>